<dbReference type="GO" id="GO:0008198">
    <property type="term" value="F:ferrous iron binding"/>
    <property type="evidence" value="ECO:0007669"/>
    <property type="project" value="TreeGrafter"/>
</dbReference>
<evidence type="ECO:0000256" key="2">
    <source>
        <dbReference type="ARBA" id="ARBA00022723"/>
    </source>
</evidence>
<keyword evidence="4" id="KW-0408">Iron</keyword>
<evidence type="ECO:0000256" key="1">
    <source>
        <dbReference type="ARBA" id="ARBA00006169"/>
    </source>
</evidence>
<evidence type="ECO:0000313" key="7">
    <source>
        <dbReference type="Proteomes" id="UP000504606"/>
    </source>
</evidence>
<dbReference type="GeneID" id="113203104"/>
<dbReference type="Pfam" id="PF00226">
    <property type="entry name" value="DnaJ"/>
    <property type="match status" value="1"/>
</dbReference>
<evidence type="ECO:0000256" key="4">
    <source>
        <dbReference type="ARBA" id="ARBA00023004"/>
    </source>
</evidence>
<dbReference type="PROSITE" id="PS50076">
    <property type="entry name" value="DNAJ_2"/>
    <property type="match status" value="1"/>
</dbReference>
<dbReference type="KEGG" id="foc:113203104"/>
<dbReference type="RefSeq" id="XP_026273389.1">
    <property type="nucleotide sequence ID" value="XM_026417604.2"/>
</dbReference>
<name>A0A6J1RWP9_FRAOC</name>
<sequence length="136" mass="15812">MANHYTLLGCEENATFEEIKRHYQELILKSHPDKAPANHHSPNELFIKINEAWQTLRDPVKRKAYDAQLLAEQCESEHVLYATLRWNEMDFEEGSYRYPCRCGSVYSILKDDQTNGNIDLYCPCSECSLSILIKPN</sequence>
<protein>
    <submittedName>
        <fullName evidence="8 9">DPH4 homolog</fullName>
    </submittedName>
</protein>
<reference evidence="8 9" key="1">
    <citation type="submission" date="2025-04" db="UniProtKB">
        <authorList>
            <consortium name="RefSeq"/>
        </authorList>
    </citation>
    <scope>IDENTIFICATION</scope>
    <source>
        <tissue evidence="8 9">Whole organism</tissue>
    </source>
</reference>
<comment type="similarity">
    <text evidence="1">Belongs to the DPH4 family.</text>
</comment>
<evidence type="ECO:0000256" key="3">
    <source>
        <dbReference type="ARBA" id="ARBA00022833"/>
    </source>
</evidence>
<dbReference type="Pfam" id="PF05207">
    <property type="entry name" value="Zn_ribbon_CSL"/>
    <property type="match status" value="1"/>
</dbReference>
<dbReference type="SUPFAM" id="SSF144217">
    <property type="entry name" value="CSL zinc finger"/>
    <property type="match status" value="1"/>
</dbReference>
<dbReference type="CDD" id="cd06257">
    <property type="entry name" value="DnaJ"/>
    <property type="match status" value="1"/>
</dbReference>
<dbReference type="Proteomes" id="UP000504606">
    <property type="component" value="Unplaced"/>
</dbReference>
<dbReference type="Gene3D" id="3.10.660.10">
    <property type="entry name" value="DPH Zinc finger"/>
    <property type="match status" value="1"/>
</dbReference>
<gene>
    <name evidence="8 9" type="primary">LOC113203104</name>
</gene>
<dbReference type="PANTHER" id="PTHR45255">
    <property type="entry name" value="DNAJ HOMOLOG SUBFAMILY C MEMBER 24"/>
    <property type="match status" value="1"/>
</dbReference>
<dbReference type="InterPro" id="IPR007872">
    <property type="entry name" value="DPH_MB_dom"/>
</dbReference>
<feature type="domain" description="J" evidence="5">
    <location>
        <begin position="3"/>
        <end position="69"/>
    </location>
</feature>
<keyword evidence="7" id="KW-1185">Reference proteome</keyword>
<organism evidence="7 9">
    <name type="scientific">Frankliniella occidentalis</name>
    <name type="common">Western flower thrips</name>
    <name type="synonym">Euthrips occidentalis</name>
    <dbReference type="NCBI Taxonomy" id="133901"/>
    <lineage>
        <taxon>Eukaryota</taxon>
        <taxon>Metazoa</taxon>
        <taxon>Ecdysozoa</taxon>
        <taxon>Arthropoda</taxon>
        <taxon>Hexapoda</taxon>
        <taxon>Insecta</taxon>
        <taxon>Pterygota</taxon>
        <taxon>Neoptera</taxon>
        <taxon>Paraneoptera</taxon>
        <taxon>Thysanoptera</taxon>
        <taxon>Terebrantia</taxon>
        <taxon>Thripoidea</taxon>
        <taxon>Thripidae</taxon>
        <taxon>Frankliniella</taxon>
    </lineage>
</organism>
<evidence type="ECO:0000313" key="9">
    <source>
        <dbReference type="RefSeq" id="XP_026273389.1"/>
    </source>
</evidence>
<accession>A0A6J1RWP9</accession>
<dbReference type="PROSITE" id="PS51074">
    <property type="entry name" value="DPH_MB"/>
    <property type="match status" value="1"/>
</dbReference>
<dbReference type="CTD" id="40686"/>
<keyword evidence="2" id="KW-0479">Metal-binding</keyword>
<dbReference type="PRINTS" id="PR00625">
    <property type="entry name" value="JDOMAIN"/>
</dbReference>
<feature type="domain" description="DPH-type MB" evidence="6">
    <location>
        <begin position="70"/>
        <end position="136"/>
    </location>
</feature>
<dbReference type="PROSITE" id="PS00636">
    <property type="entry name" value="DNAJ_1"/>
    <property type="match status" value="1"/>
</dbReference>
<keyword evidence="3" id="KW-0862">Zinc</keyword>
<evidence type="ECO:0000259" key="6">
    <source>
        <dbReference type="PROSITE" id="PS51074"/>
    </source>
</evidence>
<evidence type="ECO:0000313" key="8">
    <source>
        <dbReference type="RefSeq" id="XP_026273388.1"/>
    </source>
</evidence>
<dbReference type="SUPFAM" id="SSF46565">
    <property type="entry name" value="Chaperone J-domain"/>
    <property type="match status" value="1"/>
</dbReference>
<dbReference type="Gene3D" id="1.10.287.110">
    <property type="entry name" value="DnaJ domain"/>
    <property type="match status" value="1"/>
</dbReference>
<dbReference type="InterPro" id="IPR001623">
    <property type="entry name" value="DnaJ_domain"/>
</dbReference>
<dbReference type="InterPro" id="IPR036671">
    <property type="entry name" value="DPH_MB_sf"/>
</dbReference>
<dbReference type="RefSeq" id="XP_026273388.1">
    <property type="nucleotide sequence ID" value="XM_026417603.2"/>
</dbReference>
<dbReference type="InterPro" id="IPR018253">
    <property type="entry name" value="DnaJ_domain_CS"/>
</dbReference>
<proteinExistence type="inferred from homology"/>
<dbReference type="AlphaFoldDB" id="A0A6J1RWP9"/>
<dbReference type="InterPro" id="IPR036869">
    <property type="entry name" value="J_dom_sf"/>
</dbReference>
<evidence type="ECO:0000259" key="5">
    <source>
        <dbReference type="PROSITE" id="PS50076"/>
    </source>
</evidence>
<dbReference type="GO" id="GO:0001671">
    <property type="term" value="F:ATPase activator activity"/>
    <property type="evidence" value="ECO:0007669"/>
    <property type="project" value="TreeGrafter"/>
</dbReference>
<dbReference type="PANTHER" id="PTHR45255:SF1">
    <property type="entry name" value="DNAJ HOMOLOG SUBFAMILY C MEMBER 24"/>
    <property type="match status" value="1"/>
</dbReference>
<dbReference type="OrthoDB" id="66964at2759"/>
<dbReference type="SMART" id="SM00271">
    <property type="entry name" value="DnaJ"/>
    <property type="match status" value="1"/>
</dbReference>